<dbReference type="Proteomes" id="UP001187531">
    <property type="component" value="Unassembled WGS sequence"/>
</dbReference>
<reference evidence="1" key="1">
    <citation type="submission" date="2023-07" db="EMBL/GenBank/DDBJ databases">
        <title>Chromosome-level genome assembly of Artemia franciscana.</title>
        <authorList>
            <person name="Jo E."/>
        </authorList>
    </citation>
    <scope>NUCLEOTIDE SEQUENCE</scope>
    <source>
        <tissue evidence="1">Whole body</tissue>
    </source>
</reference>
<gene>
    <name evidence="1" type="ORF">QYM36_006640</name>
</gene>
<keyword evidence="2" id="KW-1185">Reference proteome</keyword>
<feature type="non-terminal residue" evidence="1">
    <location>
        <position position="1"/>
    </location>
</feature>
<evidence type="ECO:0000313" key="1">
    <source>
        <dbReference type="EMBL" id="KAK2717909.1"/>
    </source>
</evidence>
<comment type="caution">
    <text evidence="1">The sequence shown here is derived from an EMBL/GenBank/DDBJ whole genome shotgun (WGS) entry which is preliminary data.</text>
</comment>
<dbReference type="AlphaFoldDB" id="A0AA88I0R8"/>
<sequence length="86" mass="10161">QYTYNAKVRYAVNEAFAELQEQATTEIENRFGNVENRFIEQCPLFDQGAVQDLIESEIQTLKKDLEMQLETKVKQMVADDRDCRRR</sequence>
<evidence type="ECO:0000313" key="2">
    <source>
        <dbReference type="Proteomes" id="UP001187531"/>
    </source>
</evidence>
<accession>A0AA88I0R8</accession>
<organism evidence="1 2">
    <name type="scientific">Artemia franciscana</name>
    <name type="common">Brine shrimp</name>
    <name type="synonym">Artemia sanfranciscana</name>
    <dbReference type="NCBI Taxonomy" id="6661"/>
    <lineage>
        <taxon>Eukaryota</taxon>
        <taxon>Metazoa</taxon>
        <taxon>Ecdysozoa</taxon>
        <taxon>Arthropoda</taxon>
        <taxon>Crustacea</taxon>
        <taxon>Branchiopoda</taxon>
        <taxon>Anostraca</taxon>
        <taxon>Artemiidae</taxon>
        <taxon>Artemia</taxon>
    </lineage>
</organism>
<protein>
    <submittedName>
        <fullName evidence="1">Uncharacterized protein</fullName>
    </submittedName>
</protein>
<name>A0AA88I0R8_ARTSF</name>
<dbReference type="EMBL" id="JAVRJZ010000010">
    <property type="protein sequence ID" value="KAK2717909.1"/>
    <property type="molecule type" value="Genomic_DNA"/>
</dbReference>
<proteinExistence type="predicted"/>